<dbReference type="InterPro" id="IPR001245">
    <property type="entry name" value="Ser-Thr/Tyr_kinase_cat_dom"/>
</dbReference>
<dbReference type="Pfam" id="PF07714">
    <property type="entry name" value="PK_Tyr_Ser-Thr"/>
    <property type="match status" value="1"/>
</dbReference>
<dbReference type="InterPro" id="IPR041442">
    <property type="entry name" value="PIH1D1/2/3_CS-like"/>
</dbReference>
<dbReference type="Pfam" id="PF08190">
    <property type="entry name" value="PIH1"/>
    <property type="match status" value="1"/>
</dbReference>
<dbReference type="SUPFAM" id="SSF57716">
    <property type="entry name" value="Glucocorticoid receptor-like (DNA-binding domain)"/>
    <property type="match status" value="1"/>
</dbReference>
<keyword evidence="7" id="KW-0808">Transferase</keyword>
<keyword evidence="8 15" id="KW-0479">Metal-binding</keyword>
<organism evidence="20 21">
    <name type="scientific">Geodia barretti</name>
    <name type="common">Barrett's horny sponge</name>
    <dbReference type="NCBI Taxonomy" id="519541"/>
    <lineage>
        <taxon>Eukaryota</taxon>
        <taxon>Metazoa</taxon>
        <taxon>Porifera</taxon>
        <taxon>Demospongiae</taxon>
        <taxon>Heteroscleromorpha</taxon>
        <taxon>Tetractinellida</taxon>
        <taxon>Astrophorina</taxon>
        <taxon>Geodiidae</taxon>
        <taxon>Geodia</taxon>
    </lineage>
</organism>
<dbReference type="FunFam" id="3.30.200.20:FF:000038">
    <property type="entry name" value="LIM domain kinase 2"/>
    <property type="match status" value="1"/>
</dbReference>
<evidence type="ECO:0000256" key="17">
    <source>
        <dbReference type="SAM" id="MobiDB-lite"/>
    </source>
</evidence>
<sequence length="919" mass="102222">MSKAAIGRQRSLECVPVRRRSGTSPEEKCHGCGEEFPKEGVTILDAMSKAWHVECFRCCVCQTTLPESYYAVDDRPYCMDHYYETTAHRCQACGTYITGPTMTVGMSRMYHPECFTCSSCGIPLGERDPYTLYNTGQIRCCDCCASEERREGGGGVVRRDGGGGEVETYSSIQLIKIPLSKKPVKFRLEGSPPGVKMAGGVPGFSAPRLPLPGQKVAKKNALKIEKLPRSLVGSPLRPGDDILEINGVAIVDQDQKEINGLMHAYEDCLYLTIERKTPLSTSTATTNRSSGPKPIPLPRKNRPVQPTTPGGGGGGAVGREYQCLPPIIPPRPSVTPRRGVASPNRTTHSLSTQCSGDMVNPAPENLRSWRTRSIPAFDRSADYTRCFRLSDLEIGGVIGQGFYGAVTKVRHRYTGQEMVMKEMARVTDDTKISFLKEVQLLKSLNHPNILQFIGILYKEGKVLVLITEYADGGTLRKTIKNTDRLFPMYLRISIARDIAAGMSYLHGKGIIHRDLNSKNILLRKGLTALVADLGLARMFHPMERRESNKTNGRARGGRRRMTVVGTPYWMAPEMLRGESYDEKVDIFSYGIVVCEILTRVKADPDQLPRTKTFGLDVEGVRGMIGNCPPPFFHLATECCDLDPDKRPNFTLIEQGLNRLLAVAMSAEPNFSSLDENFYRLLQSERFQVPSPRDISDEEVQQLVESGDATKFRVPLSLGEPHTEKDNAGKDCQAYDVIISSKFFDVIEKRPVMKNFLLTLAIEGLEDKYNILLSRDCTVLKNRKFIGALPEQTVRQKPKPFIIEVDNKESGVQQSPYTKTQEMEREGKEPVYTLLRDPVEGDLPQYLVMEVQLPGIGSSRQICLEVGEDRLQLSTRPKLYLLHLDLPYLLDPDSGGAQFNIHTTTLTATLHVTGLAPTLS</sequence>
<comment type="similarity">
    <text evidence="3">Belongs to the PIH1 family.</text>
</comment>
<evidence type="ECO:0000256" key="6">
    <source>
        <dbReference type="ARBA" id="ARBA00022527"/>
    </source>
</evidence>
<evidence type="ECO:0000256" key="3">
    <source>
        <dbReference type="ARBA" id="ARBA00008511"/>
    </source>
</evidence>
<dbReference type="PROSITE" id="PS00478">
    <property type="entry name" value="LIM_DOMAIN_1"/>
    <property type="match status" value="2"/>
</dbReference>
<comment type="caution">
    <text evidence="20">The sequence shown here is derived from an EMBL/GenBank/DDBJ whole genome shotgun (WGS) entry which is preliminary data.</text>
</comment>
<feature type="compositionally biased region" description="Polar residues" evidence="17">
    <location>
        <begin position="343"/>
        <end position="355"/>
    </location>
</feature>
<dbReference type="AlphaFoldDB" id="A0AA35SDB8"/>
<dbReference type="Gene3D" id="3.30.200.20">
    <property type="entry name" value="Phosphorylase Kinase, domain 1"/>
    <property type="match status" value="1"/>
</dbReference>
<dbReference type="GO" id="GO:0005737">
    <property type="term" value="C:cytoplasm"/>
    <property type="evidence" value="ECO:0007669"/>
    <property type="project" value="UniProtKB-SubCell"/>
</dbReference>
<name>A0AA35SDB8_GEOBA</name>
<keyword evidence="13 16" id="KW-0067">ATP-binding</keyword>
<dbReference type="SUPFAM" id="SSF50156">
    <property type="entry name" value="PDZ domain-like"/>
    <property type="match status" value="1"/>
</dbReference>
<evidence type="ECO:0000256" key="8">
    <source>
        <dbReference type="ARBA" id="ARBA00022723"/>
    </source>
</evidence>
<dbReference type="InterPro" id="IPR012981">
    <property type="entry name" value="PIH1_N"/>
</dbReference>
<evidence type="ECO:0000256" key="15">
    <source>
        <dbReference type="PROSITE-ProRule" id="PRU00125"/>
    </source>
</evidence>
<feature type="binding site" evidence="16">
    <location>
        <position position="421"/>
    </location>
    <ligand>
        <name>ATP</name>
        <dbReference type="ChEBI" id="CHEBI:30616"/>
    </ligand>
</feature>
<feature type="domain" description="Protein kinase" evidence="18">
    <location>
        <begin position="392"/>
        <end position="660"/>
    </location>
</feature>
<dbReference type="PROSITE" id="PS50011">
    <property type="entry name" value="PROTEIN_KINASE_DOM"/>
    <property type="match status" value="1"/>
</dbReference>
<proteinExistence type="inferred from homology"/>
<evidence type="ECO:0000256" key="13">
    <source>
        <dbReference type="ARBA" id="ARBA00022840"/>
    </source>
</evidence>
<evidence type="ECO:0000256" key="11">
    <source>
        <dbReference type="ARBA" id="ARBA00022777"/>
    </source>
</evidence>
<feature type="region of interest" description="Disordered" evidence="17">
    <location>
        <begin position="279"/>
        <end position="315"/>
    </location>
</feature>
<keyword evidence="14 15" id="KW-0440">LIM domain</keyword>
<dbReference type="PANTHER" id="PTHR46485">
    <property type="entry name" value="LIM DOMAIN KINASE 1"/>
    <property type="match status" value="1"/>
</dbReference>
<keyword evidence="9" id="KW-0677">Repeat</keyword>
<reference evidence="20" key="1">
    <citation type="submission" date="2023-03" db="EMBL/GenBank/DDBJ databases">
        <authorList>
            <person name="Steffen K."/>
            <person name="Cardenas P."/>
        </authorList>
    </citation>
    <scope>NUCLEOTIDE SEQUENCE</scope>
</reference>
<comment type="similarity">
    <text evidence="2">Belongs to the protein kinase superfamily. TKL Ser/Thr protein kinase family.</text>
</comment>
<dbReference type="InterPro" id="IPR001781">
    <property type="entry name" value="Znf_LIM"/>
</dbReference>
<evidence type="ECO:0000256" key="1">
    <source>
        <dbReference type="ARBA" id="ARBA00004496"/>
    </source>
</evidence>
<dbReference type="EC" id="2.7.11.1" evidence="4"/>
<evidence type="ECO:0000256" key="16">
    <source>
        <dbReference type="PROSITE-ProRule" id="PRU10141"/>
    </source>
</evidence>
<evidence type="ECO:0000256" key="14">
    <source>
        <dbReference type="ARBA" id="ARBA00023038"/>
    </source>
</evidence>
<dbReference type="GO" id="GO:0005524">
    <property type="term" value="F:ATP binding"/>
    <property type="evidence" value="ECO:0007669"/>
    <property type="project" value="UniProtKB-UniRule"/>
</dbReference>
<dbReference type="Proteomes" id="UP001174909">
    <property type="component" value="Unassembled WGS sequence"/>
</dbReference>
<evidence type="ECO:0000259" key="18">
    <source>
        <dbReference type="PROSITE" id="PS50011"/>
    </source>
</evidence>
<keyword evidence="6" id="KW-0723">Serine/threonine-protein kinase</keyword>
<evidence type="ECO:0000256" key="4">
    <source>
        <dbReference type="ARBA" id="ARBA00012513"/>
    </source>
</evidence>
<evidence type="ECO:0000256" key="10">
    <source>
        <dbReference type="ARBA" id="ARBA00022741"/>
    </source>
</evidence>
<dbReference type="PRINTS" id="PR00109">
    <property type="entry name" value="TYRKINASE"/>
</dbReference>
<feature type="region of interest" description="Disordered" evidence="17">
    <location>
        <begin position="327"/>
        <end position="363"/>
    </location>
</feature>
<evidence type="ECO:0000256" key="12">
    <source>
        <dbReference type="ARBA" id="ARBA00022833"/>
    </source>
</evidence>
<dbReference type="GO" id="GO:0005634">
    <property type="term" value="C:nucleus"/>
    <property type="evidence" value="ECO:0007669"/>
    <property type="project" value="TreeGrafter"/>
</dbReference>
<keyword evidence="21" id="KW-1185">Reference proteome</keyword>
<dbReference type="InterPro" id="IPR011009">
    <property type="entry name" value="Kinase-like_dom_sf"/>
</dbReference>
<dbReference type="PROSITE" id="PS50023">
    <property type="entry name" value="LIM_DOMAIN_2"/>
    <property type="match status" value="2"/>
</dbReference>
<keyword evidence="10 16" id="KW-0547">Nucleotide-binding</keyword>
<protein>
    <recommendedName>
        <fullName evidence="4">non-specific serine/threonine protein kinase</fullName>
        <ecNumber evidence="4">2.7.11.1</ecNumber>
    </recommendedName>
</protein>
<dbReference type="EMBL" id="CASHTH010002257">
    <property type="protein sequence ID" value="CAI8027093.1"/>
    <property type="molecule type" value="Genomic_DNA"/>
</dbReference>
<evidence type="ECO:0000256" key="2">
    <source>
        <dbReference type="ARBA" id="ARBA00005843"/>
    </source>
</evidence>
<evidence type="ECO:0000313" key="20">
    <source>
        <dbReference type="EMBL" id="CAI8027093.1"/>
    </source>
</evidence>
<evidence type="ECO:0000313" key="21">
    <source>
        <dbReference type="Proteomes" id="UP001174909"/>
    </source>
</evidence>
<keyword evidence="12 15" id="KW-0862">Zinc</keyword>
<feature type="domain" description="LIM zinc-binding" evidence="19">
    <location>
        <begin position="89"/>
        <end position="151"/>
    </location>
</feature>
<dbReference type="InterPro" id="IPR036034">
    <property type="entry name" value="PDZ_sf"/>
</dbReference>
<gene>
    <name evidence="20" type="ORF">GBAR_LOCUS15509</name>
</gene>
<dbReference type="PANTHER" id="PTHR46485:SF5">
    <property type="entry name" value="CENTER DIVIDER, ISOFORM A"/>
    <property type="match status" value="1"/>
</dbReference>
<evidence type="ECO:0000256" key="5">
    <source>
        <dbReference type="ARBA" id="ARBA00022490"/>
    </source>
</evidence>
<dbReference type="SUPFAM" id="SSF56112">
    <property type="entry name" value="Protein kinase-like (PK-like)"/>
    <property type="match status" value="1"/>
</dbReference>
<dbReference type="Gene3D" id="2.10.110.10">
    <property type="entry name" value="Cysteine Rich Protein"/>
    <property type="match status" value="2"/>
</dbReference>
<accession>A0AA35SDB8</accession>
<dbReference type="Pfam" id="PF00412">
    <property type="entry name" value="LIM"/>
    <property type="match status" value="2"/>
</dbReference>
<evidence type="ECO:0000256" key="9">
    <source>
        <dbReference type="ARBA" id="ARBA00022737"/>
    </source>
</evidence>
<dbReference type="GO" id="GO:0030036">
    <property type="term" value="P:actin cytoskeleton organization"/>
    <property type="evidence" value="ECO:0007669"/>
    <property type="project" value="TreeGrafter"/>
</dbReference>
<feature type="compositionally biased region" description="Polar residues" evidence="17">
    <location>
        <begin position="279"/>
        <end position="290"/>
    </location>
</feature>
<dbReference type="InterPro" id="IPR000719">
    <property type="entry name" value="Prot_kinase_dom"/>
</dbReference>
<dbReference type="PROSITE" id="PS00107">
    <property type="entry name" value="PROTEIN_KINASE_ATP"/>
    <property type="match status" value="1"/>
</dbReference>
<feature type="domain" description="LIM zinc-binding" evidence="19">
    <location>
        <begin position="27"/>
        <end position="88"/>
    </location>
</feature>
<evidence type="ECO:0000256" key="7">
    <source>
        <dbReference type="ARBA" id="ARBA00022679"/>
    </source>
</evidence>
<keyword evidence="5" id="KW-0963">Cytoplasm</keyword>
<evidence type="ECO:0000259" key="19">
    <source>
        <dbReference type="PROSITE" id="PS50023"/>
    </source>
</evidence>
<dbReference type="SMART" id="SM00132">
    <property type="entry name" value="LIM"/>
    <property type="match status" value="2"/>
</dbReference>
<keyword evidence="11 20" id="KW-0418">Kinase</keyword>
<dbReference type="Gene3D" id="1.10.510.10">
    <property type="entry name" value="Transferase(Phosphotransferase) domain 1"/>
    <property type="match status" value="1"/>
</dbReference>
<comment type="subcellular location">
    <subcellularLocation>
        <location evidence="1">Cytoplasm</location>
    </subcellularLocation>
</comment>
<dbReference type="Pfam" id="PF18201">
    <property type="entry name" value="PIH1_CS"/>
    <property type="match status" value="1"/>
</dbReference>
<dbReference type="InterPro" id="IPR017441">
    <property type="entry name" value="Protein_kinase_ATP_BS"/>
</dbReference>
<dbReference type="GO" id="GO:0004674">
    <property type="term" value="F:protein serine/threonine kinase activity"/>
    <property type="evidence" value="ECO:0007669"/>
    <property type="project" value="UniProtKB-KW"/>
</dbReference>
<dbReference type="InterPro" id="IPR050940">
    <property type="entry name" value="Actin_reg-Ser/Thr_kinase"/>
</dbReference>
<dbReference type="Gene3D" id="2.30.42.10">
    <property type="match status" value="1"/>
</dbReference>
<dbReference type="GO" id="GO:0046872">
    <property type="term" value="F:metal ion binding"/>
    <property type="evidence" value="ECO:0007669"/>
    <property type="project" value="UniProtKB-KW"/>
</dbReference>
<dbReference type="CDD" id="cd08368">
    <property type="entry name" value="LIM"/>
    <property type="match status" value="1"/>
</dbReference>